<name>A0A844DYG7_9FIRM</name>
<organism evidence="1 2">
    <name type="scientific">Faecalibacterium prausnitzii</name>
    <dbReference type="NCBI Taxonomy" id="853"/>
    <lineage>
        <taxon>Bacteria</taxon>
        <taxon>Bacillati</taxon>
        <taxon>Bacillota</taxon>
        <taxon>Clostridia</taxon>
        <taxon>Eubacteriales</taxon>
        <taxon>Oscillospiraceae</taxon>
        <taxon>Faecalibacterium</taxon>
    </lineage>
</organism>
<dbReference type="RefSeq" id="WP_154277713.1">
    <property type="nucleotide sequence ID" value="NZ_JAHPXK010000006.1"/>
</dbReference>
<evidence type="ECO:0000313" key="1">
    <source>
        <dbReference type="EMBL" id="MSC64293.1"/>
    </source>
</evidence>
<comment type="caution">
    <text evidence="1">The sequence shown here is derived from an EMBL/GenBank/DDBJ whole genome shotgun (WGS) entry which is preliminary data.</text>
</comment>
<dbReference type="Proteomes" id="UP000461506">
    <property type="component" value="Unassembled WGS sequence"/>
</dbReference>
<proteinExistence type="predicted"/>
<gene>
    <name evidence="1" type="ORF">GKD95_13390</name>
</gene>
<protein>
    <submittedName>
        <fullName evidence="1">Uncharacterized protein</fullName>
    </submittedName>
</protein>
<evidence type="ECO:0000313" key="2">
    <source>
        <dbReference type="Proteomes" id="UP000461506"/>
    </source>
</evidence>
<reference evidence="1 2" key="1">
    <citation type="journal article" date="2019" name="Nat. Med.">
        <title>A library of human gut bacterial isolates paired with longitudinal multiomics data enables mechanistic microbiome research.</title>
        <authorList>
            <person name="Poyet M."/>
            <person name="Groussin M."/>
            <person name="Gibbons S.M."/>
            <person name="Avila-Pacheco J."/>
            <person name="Jiang X."/>
            <person name="Kearney S.M."/>
            <person name="Perrotta A.R."/>
            <person name="Berdy B."/>
            <person name="Zhao S."/>
            <person name="Lieberman T.D."/>
            <person name="Swanson P.K."/>
            <person name="Smith M."/>
            <person name="Roesemann S."/>
            <person name="Alexander J.E."/>
            <person name="Rich S.A."/>
            <person name="Livny J."/>
            <person name="Vlamakis H."/>
            <person name="Clish C."/>
            <person name="Bullock K."/>
            <person name="Deik A."/>
            <person name="Scott J."/>
            <person name="Pierce K.A."/>
            <person name="Xavier R.J."/>
            <person name="Alm E.J."/>
        </authorList>
    </citation>
    <scope>NUCLEOTIDE SEQUENCE [LARGE SCALE GENOMIC DNA]</scope>
    <source>
        <strain evidence="1 2">BIOML-A1</strain>
    </source>
</reference>
<sequence>MENNKKSLDEIYREVETDLKKGSFKGPKYEKIDIMVYGAGDQEANEANKADEN</sequence>
<accession>A0A844DYG7</accession>
<dbReference type="AlphaFoldDB" id="A0A844DYG7"/>
<dbReference type="EMBL" id="WKQN01000019">
    <property type="protein sequence ID" value="MSC64293.1"/>
    <property type="molecule type" value="Genomic_DNA"/>
</dbReference>